<dbReference type="VEuPathDB" id="VectorBase:ISCI018365"/>
<dbReference type="EnsemblMetazoa" id="ISCW018365-RA">
    <property type="protein sequence ID" value="ISCW018365-PA"/>
    <property type="gene ID" value="ISCW018365"/>
</dbReference>
<reference evidence="2 4" key="1">
    <citation type="submission" date="2008-03" db="EMBL/GenBank/DDBJ databases">
        <title>Annotation of Ixodes scapularis.</title>
        <authorList>
            <consortium name="Ixodes scapularis Genome Project Consortium"/>
            <person name="Caler E."/>
            <person name="Hannick L.I."/>
            <person name="Bidwell S."/>
            <person name="Joardar V."/>
            <person name="Thiagarajan M."/>
            <person name="Amedeo P."/>
            <person name="Galinsky K.J."/>
            <person name="Schobel S."/>
            <person name="Inman J."/>
            <person name="Hostetler J."/>
            <person name="Miller J."/>
            <person name="Hammond M."/>
            <person name="Megy K."/>
            <person name="Lawson D."/>
            <person name="Kodira C."/>
            <person name="Sutton G."/>
            <person name="Meyer J."/>
            <person name="Hill C.A."/>
            <person name="Birren B."/>
            <person name="Nene V."/>
            <person name="Collins F."/>
            <person name="Alarcon-Chaidez F."/>
            <person name="Wikel S."/>
            <person name="Strausberg R."/>
        </authorList>
    </citation>
    <scope>NUCLEOTIDE SEQUENCE [LARGE SCALE GENOMIC DNA]</scope>
    <source>
        <strain evidence="4">Wikel</strain>
        <strain evidence="2">Wikel colony</strain>
    </source>
</reference>
<gene>
    <name evidence="2" type="ORF">IscW_ISCW018365</name>
</gene>
<protein>
    <submittedName>
        <fullName evidence="2 3">Uncharacterized protein</fullName>
    </submittedName>
</protein>
<dbReference type="EMBL" id="ABJB010655053">
    <property type="status" value="NOT_ANNOTATED_CDS"/>
    <property type="molecule type" value="Genomic_DNA"/>
</dbReference>
<accession>B7PGK2</accession>
<name>B7PGK2_IXOSC</name>
<proteinExistence type="predicted"/>
<dbReference type="AlphaFoldDB" id="B7PGK2"/>
<dbReference type="InParanoid" id="B7PGK2"/>
<dbReference type="EMBL" id="DS708537">
    <property type="protein sequence ID" value="EEC05724.1"/>
    <property type="molecule type" value="Genomic_DNA"/>
</dbReference>
<sequence>MQESSEGLGDEEDVSVAVIEQFDKVGEQVIDSASWDLLAGCTSSGFTTTNKATGSRSGIPIAPSKSAPNGAGLYPTTEPPSPTKSLERRPPVVGSVAIETLRTPEERGFKDTLVLVYDARTGCASSLKLLAENTVNEAECASPLQADRHADAGSMSSLVNLLKAG</sequence>
<organism>
    <name type="scientific">Ixodes scapularis</name>
    <name type="common">Black-legged tick</name>
    <name type="synonym">Deer tick</name>
    <dbReference type="NCBI Taxonomy" id="6945"/>
    <lineage>
        <taxon>Eukaryota</taxon>
        <taxon>Metazoa</taxon>
        <taxon>Ecdysozoa</taxon>
        <taxon>Arthropoda</taxon>
        <taxon>Chelicerata</taxon>
        <taxon>Arachnida</taxon>
        <taxon>Acari</taxon>
        <taxon>Parasitiformes</taxon>
        <taxon>Ixodida</taxon>
        <taxon>Ixodoidea</taxon>
        <taxon>Ixodidae</taxon>
        <taxon>Ixodinae</taxon>
        <taxon>Ixodes</taxon>
    </lineage>
</organism>
<evidence type="ECO:0000313" key="4">
    <source>
        <dbReference type="Proteomes" id="UP000001555"/>
    </source>
</evidence>
<dbReference type="Proteomes" id="UP000001555">
    <property type="component" value="Unassembled WGS sequence"/>
</dbReference>
<dbReference type="HOGENOM" id="CLU_1612641_0_0_1"/>
<dbReference type="PaxDb" id="6945-B7PGK2"/>
<evidence type="ECO:0000313" key="2">
    <source>
        <dbReference type="EMBL" id="EEC05724.1"/>
    </source>
</evidence>
<reference evidence="3" key="2">
    <citation type="submission" date="2020-05" db="UniProtKB">
        <authorList>
            <consortium name="EnsemblMetazoa"/>
        </authorList>
    </citation>
    <scope>IDENTIFICATION</scope>
    <source>
        <strain evidence="3">wikel</strain>
    </source>
</reference>
<evidence type="ECO:0000256" key="1">
    <source>
        <dbReference type="SAM" id="MobiDB-lite"/>
    </source>
</evidence>
<evidence type="ECO:0000313" key="3">
    <source>
        <dbReference type="EnsemblMetazoa" id="ISCW018365-PA"/>
    </source>
</evidence>
<feature type="compositionally biased region" description="Polar residues" evidence="1">
    <location>
        <begin position="46"/>
        <end position="56"/>
    </location>
</feature>
<dbReference type="VEuPathDB" id="VectorBase:ISCW018365"/>
<feature type="region of interest" description="Disordered" evidence="1">
    <location>
        <begin position="46"/>
        <end position="91"/>
    </location>
</feature>
<keyword evidence="4" id="KW-1185">Reference proteome</keyword>